<feature type="transmembrane region" description="Helical" evidence="1">
    <location>
        <begin position="13"/>
        <end position="34"/>
    </location>
</feature>
<dbReference type="EMBL" id="CP032568">
    <property type="protein sequence ID" value="AYF77895.1"/>
    <property type="molecule type" value="Genomic_DNA"/>
</dbReference>
<keyword evidence="3" id="KW-1185">Reference proteome</keyword>
<evidence type="ECO:0000313" key="2">
    <source>
        <dbReference type="EMBL" id="AYF77895.1"/>
    </source>
</evidence>
<keyword evidence="1" id="KW-0472">Membrane</keyword>
<keyword evidence="1" id="KW-1133">Transmembrane helix</keyword>
<proteinExistence type="predicted"/>
<evidence type="ECO:0000256" key="1">
    <source>
        <dbReference type="SAM" id="Phobius"/>
    </source>
</evidence>
<gene>
    <name evidence="2" type="ORF">D7D52_33355</name>
</gene>
<dbReference type="Proteomes" id="UP000267164">
    <property type="component" value="Chromosome"/>
</dbReference>
<sequence length="94" mass="9492">MAVTAGFAGRPDLAGAIAAGFLPGFFLALFAFGYTVNGNGMRIAAIVCASFAILWAMGGAAQGLPPGLLGIAAGISIVVLLSRRSAAAWFKRPH</sequence>
<dbReference type="AlphaFoldDB" id="A0A386ZMU2"/>
<protein>
    <submittedName>
        <fullName evidence="2">Uncharacterized protein</fullName>
    </submittedName>
</protein>
<name>A0A386ZMU2_9NOCA</name>
<dbReference type="KEGG" id="nyu:D7D52_33355"/>
<feature type="transmembrane region" description="Helical" evidence="1">
    <location>
        <begin position="41"/>
        <end position="58"/>
    </location>
</feature>
<feature type="transmembrane region" description="Helical" evidence="1">
    <location>
        <begin position="64"/>
        <end position="82"/>
    </location>
</feature>
<keyword evidence="1" id="KW-0812">Transmembrane</keyword>
<reference evidence="2 3" key="1">
    <citation type="submission" date="2018-09" db="EMBL/GenBank/DDBJ databases">
        <title>Nocardia yunnanensis sp. nov., an actinomycete isolated from a soil sample.</title>
        <authorList>
            <person name="Zhang J."/>
        </authorList>
    </citation>
    <scope>NUCLEOTIDE SEQUENCE [LARGE SCALE GENOMIC DNA]</scope>
    <source>
        <strain evidence="2 3">CFHS0054</strain>
    </source>
</reference>
<evidence type="ECO:0000313" key="3">
    <source>
        <dbReference type="Proteomes" id="UP000267164"/>
    </source>
</evidence>
<accession>A0A386ZMU2</accession>
<organism evidence="2 3">
    <name type="scientific">Nocardia yunnanensis</name>
    <dbReference type="NCBI Taxonomy" id="2382165"/>
    <lineage>
        <taxon>Bacteria</taxon>
        <taxon>Bacillati</taxon>
        <taxon>Actinomycetota</taxon>
        <taxon>Actinomycetes</taxon>
        <taxon>Mycobacteriales</taxon>
        <taxon>Nocardiaceae</taxon>
        <taxon>Nocardia</taxon>
    </lineage>
</organism>